<evidence type="ECO:0000256" key="1">
    <source>
        <dbReference type="SAM" id="Phobius"/>
    </source>
</evidence>
<feature type="transmembrane region" description="Helical" evidence="1">
    <location>
        <begin position="95"/>
        <end position="115"/>
    </location>
</feature>
<evidence type="ECO:0000313" key="3">
    <source>
        <dbReference type="Proteomes" id="UP000002817"/>
    </source>
</evidence>
<dbReference type="PATRIC" id="fig|675816.5.peg.3466"/>
<evidence type="ECO:0000313" key="2">
    <source>
        <dbReference type="EMBL" id="EGU47241.1"/>
    </source>
</evidence>
<protein>
    <submittedName>
        <fullName evidence="2">Uncharacterized protein</fullName>
    </submittedName>
</protein>
<accession>F9SX17</accession>
<sequence>MSHRYTKGYEFLFSLPGYEVLASGSALAGKEVIKVNGEVCSEKYSFGLNSTHMFEVNDEEFVVDFKVVSWVKGLVACRLTIDGKLVAILQANPQYSYGLFCLFFIFQFVGSILLFEHMLPLLAYNFVLMVVFSKFCFRNVQVRELKT</sequence>
<keyword evidence="1" id="KW-1133">Transmembrane helix</keyword>
<reference evidence="2 3" key="1">
    <citation type="journal article" date="2012" name="Int. J. Syst. Evol. Microbiol.">
        <title>Vibrio caribbeanicus sp. nov., isolated from the marine sponge Scleritoderma cyanea.</title>
        <authorList>
            <person name="Hoffmann M."/>
            <person name="Monday S.R."/>
            <person name="Allard M.W."/>
            <person name="Strain E.A."/>
            <person name="Whittaker P."/>
            <person name="Naum M."/>
            <person name="McCarthy P.J."/>
            <person name="Lopez J.V."/>
            <person name="Fischer M."/>
            <person name="Brown E.W."/>
        </authorList>
    </citation>
    <scope>NUCLEOTIDE SEQUENCE [LARGE SCALE GENOMIC DNA]</scope>
    <source>
        <strain evidence="3">CIP 102891 / ATCC 33934</strain>
    </source>
</reference>
<dbReference type="RefSeq" id="WP_004418104.1">
    <property type="nucleotide sequence ID" value="NZ_AFWH01000052.1"/>
</dbReference>
<comment type="caution">
    <text evidence="2">The sequence shown here is derived from an EMBL/GenBank/DDBJ whole genome shotgun (WGS) entry which is preliminary data.</text>
</comment>
<dbReference type="AlphaFoldDB" id="F9SX17"/>
<keyword evidence="1" id="KW-0472">Membrane</keyword>
<proteinExistence type="predicted"/>
<dbReference type="Proteomes" id="UP000002817">
    <property type="component" value="Unassembled WGS sequence"/>
</dbReference>
<organism evidence="2 3">
    <name type="scientific">Vibrio orientalis CIP 102891 = ATCC 33934</name>
    <dbReference type="NCBI Taxonomy" id="675816"/>
    <lineage>
        <taxon>Bacteria</taxon>
        <taxon>Pseudomonadati</taxon>
        <taxon>Pseudomonadota</taxon>
        <taxon>Gammaproteobacteria</taxon>
        <taxon>Vibrionales</taxon>
        <taxon>Vibrionaceae</taxon>
        <taxon>Vibrio</taxon>
        <taxon>Vibrio oreintalis group</taxon>
    </lineage>
</organism>
<feature type="transmembrane region" description="Helical" evidence="1">
    <location>
        <begin position="121"/>
        <end position="137"/>
    </location>
</feature>
<name>F9SX17_VIBOR</name>
<gene>
    <name evidence="2" type="ORF">VIOR3934_02692</name>
</gene>
<dbReference type="EMBL" id="AFWH01000052">
    <property type="protein sequence ID" value="EGU47241.1"/>
    <property type="molecule type" value="Genomic_DNA"/>
</dbReference>
<keyword evidence="1" id="KW-0812">Transmembrane</keyword>
<dbReference type="STRING" id="675816.VIA_002719"/>